<evidence type="ECO:0000256" key="2">
    <source>
        <dbReference type="SAM" id="Phobius"/>
    </source>
</evidence>
<feature type="transmembrane region" description="Helical" evidence="2">
    <location>
        <begin position="129"/>
        <end position="153"/>
    </location>
</feature>
<organism evidence="3 4">
    <name type="scientific">Brassica cretica</name>
    <name type="common">Mustard</name>
    <dbReference type="NCBI Taxonomy" id="69181"/>
    <lineage>
        <taxon>Eukaryota</taxon>
        <taxon>Viridiplantae</taxon>
        <taxon>Streptophyta</taxon>
        <taxon>Embryophyta</taxon>
        <taxon>Tracheophyta</taxon>
        <taxon>Spermatophyta</taxon>
        <taxon>Magnoliopsida</taxon>
        <taxon>eudicotyledons</taxon>
        <taxon>Gunneridae</taxon>
        <taxon>Pentapetalae</taxon>
        <taxon>rosids</taxon>
        <taxon>malvids</taxon>
        <taxon>Brassicales</taxon>
        <taxon>Brassicaceae</taxon>
        <taxon>Brassiceae</taxon>
        <taxon>Brassica</taxon>
    </lineage>
</organism>
<keyword evidence="2" id="KW-0472">Membrane</keyword>
<protein>
    <submittedName>
        <fullName evidence="3">Uncharacterized protein</fullName>
    </submittedName>
</protein>
<keyword evidence="4" id="KW-1185">Reference proteome</keyword>
<keyword evidence="2" id="KW-0812">Transmembrane</keyword>
<gene>
    <name evidence="3" type="ORF">DY000_02045914</name>
</gene>
<keyword evidence="2" id="KW-1133">Transmembrane helix</keyword>
<evidence type="ECO:0000256" key="1">
    <source>
        <dbReference type="SAM" id="MobiDB-lite"/>
    </source>
</evidence>
<dbReference type="PANTHER" id="PTHR37702">
    <property type="entry name" value="PROLINE-RICH FAMILY PROTEIN"/>
    <property type="match status" value="1"/>
</dbReference>
<accession>A0ABQ7EY16</accession>
<sequence>MRINRCNRIPCVEKCEILTRRRGRTFRFRCVFSEIEEDDDEDERGAIVATNHSRWSSTPPATQSPPYPSPAFYYPSPAENLPNYPSPPSEGEGGGSFYGPPPPDAILPYFPYYFRNPSHQTDQTSSSQLISVPGTLTAMIVAVANIVVVGVLVTSGN</sequence>
<proteinExistence type="predicted"/>
<dbReference type="EMBL" id="QGKV02000297">
    <property type="protein sequence ID" value="KAF3607880.1"/>
    <property type="molecule type" value="Genomic_DNA"/>
</dbReference>
<evidence type="ECO:0000313" key="4">
    <source>
        <dbReference type="Proteomes" id="UP000266723"/>
    </source>
</evidence>
<dbReference type="Proteomes" id="UP000266723">
    <property type="component" value="Unassembled WGS sequence"/>
</dbReference>
<name>A0ABQ7EY16_BRACR</name>
<evidence type="ECO:0000313" key="3">
    <source>
        <dbReference type="EMBL" id="KAF3607880.1"/>
    </source>
</evidence>
<dbReference type="PANTHER" id="PTHR37702:SF17">
    <property type="entry name" value="TRANSMEMBRANE PROTEIN"/>
    <property type="match status" value="1"/>
</dbReference>
<comment type="caution">
    <text evidence="3">The sequence shown here is derived from an EMBL/GenBank/DDBJ whole genome shotgun (WGS) entry which is preliminary data.</text>
</comment>
<feature type="region of interest" description="Disordered" evidence="1">
    <location>
        <begin position="39"/>
        <end position="102"/>
    </location>
</feature>
<reference evidence="3 4" key="1">
    <citation type="journal article" date="2020" name="BMC Genomics">
        <title>Intraspecific diversification of the crop wild relative Brassica cretica Lam. using demographic model selection.</title>
        <authorList>
            <person name="Kioukis A."/>
            <person name="Michalopoulou V.A."/>
            <person name="Briers L."/>
            <person name="Pirintsos S."/>
            <person name="Studholme D.J."/>
            <person name="Pavlidis P."/>
            <person name="Sarris P.F."/>
        </authorList>
    </citation>
    <scope>NUCLEOTIDE SEQUENCE [LARGE SCALE GENOMIC DNA]</scope>
    <source>
        <strain evidence="4">cv. PFS-1207/04</strain>
    </source>
</reference>